<dbReference type="Proteomes" id="UP001499989">
    <property type="component" value="Unassembled WGS sequence"/>
</dbReference>
<dbReference type="PROSITE" id="PS01124">
    <property type="entry name" value="HTH_ARAC_FAMILY_2"/>
    <property type="match status" value="1"/>
</dbReference>
<keyword evidence="2" id="KW-0804">Transcription</keyword>
<sequence length="83" mass="9146">MTFQAARAAKARELLEPTDELVAQISRSVGYLHVSNLRRLFQPATGVTPSEYRSRFGSAVRVSQQKDLSTGQSARIRPTPSTV</sequence>
<dbReference type="RefSeq" id="WP_344571700.1">
    <property type="nucleotide sequence ID" value="NZ_BAAASK010000005.1"/>
</dbReference>
<name>A0ABN3SJD2_9ACTN</name>
<dbReference type="Pfam" id="PF12833">
    <property type="entry name" value="HTH_18"/>
    <property type="match status" value="1"/>
</dbReference>
<organism evidence="5 6">
    <name type="scientific">Streptomyces violaceolatus</name>
    <dbReference type="NCBI Taxonomy" id="67378"/>
    <lineage>
        <taxon>Bacteria</taxon>
        <taxon>Bacillati</taxon>
        <taxon>Actinomycetota</taxon>
        <taxon>Actinomycetes</taxon>
        <taxon>Kitasatosporales</taxon>
        <taxon>Streptomycetaceae</taxon>
        <taxon>Streptomyces</taxon>
        <taxon>Streptomyces violaceoruber group</taxon>
    </lineage>
</organism>
<accession>A0ABN3SJD2</accession>
<proteinExistence type="predicted"/>
<evidence type="ECO:0000256" key="1">
    <source>
        <dbReference type="ARBA" id="ARBA00023015"/>
    </source>
</evidence>
<evidence type="ECO:0000256" key="3">
    <source>
        <dbReference type="SAM" id="MobiDB-lite"/>
    </source>
</evidence>
<feature type="region of interest" description="Disordered" evidence="3">
    <location>
        <begin position="55"/>
        <end position="83"/>
    </location>
</feature>
<evidence type="ECO:0000313" key="6">
    <source>
        <dbReference type="Proteomes" id="UP001499989"/>
    </source>
</evidence>
<gene>
    <name evidence="5" type="ORF">GCM10010310_23900</name>
</gene>
<feature type="domain" description="HTH araC/xylS-type" evidence="4">
    <location>
        <begin position="1"/>
        <end position="55"/>
    </location>
</feature>
<dbReference type="InterPro" id="IPR009057">
    <property type="entry name" value="Homeodomain-like_sf"/>
</dbReference>
<evidence type="ECO:0000313" key="5">
    <source>
        <dbReference type="EMBL" id="GAA2678621.1"/>
    </source>
</evidence>
<protein>
    <submittedName>
        <fullName evidence="5">AraC family transcriptional regulator</fullName>
    </submittedName>
</protein>
<evidence type="ECO:0000259" key="4">
    <source>
        <dbReference type="PROSITE" id="PS01124"/>
    </source>
</evidence>
<dbReference type="InterPro" id="IPR018060">
    <property type="entry name" value="HTH_AraC"/>
</dbReference>
<reference evidence="5 6" key="1">
    <citation type="journal article" date="2019" name="Int. J. Syst. Evol. Microbiol.">
        <title>The Global Catalogue of Microorganisms (GCM) 10K type strain sequencing project: providing services to taxonomists for standard genome sequencing and annotation.</title>
        <authorList>
            <consortium name="The Broad Institute Genomics Platform"/>
            <consortium name="The Broad Institute Genome Sequencing Center for Infectious Disease"/>
            <person name="Wu L."/>
            <person name="Ma J."/>
        </authorList>
    </citation>
    <scope>NUCLEOTIDE SEQUENCE [LARGE SCALE GENOMIC DNA]</scope>
    <source>
        <strain evidence="5 6">JCM 4531</strain>
    </source>
</reference>
<keyword evidence="6" id="KW-1185">Reference proteome</keyword>
<keyword evidence="1" id="KW-0805">Transcription regulation</keyword>
<feature type="compositionally biased region" description="Polar residues" evidence="3">
    <location>
        <begin position="61"/>
        <end position="83"/>
    </location>
</feature>
<dbReference type="Gene3D" id="1.10.10.60">
    <property type="entry name" value="Homeodomain-like"/>
    <property type="match status" value="1"/>
</dbReference>
<dbReference type="EMBL" id="BAAASK010000005">
    <property type="protein sequence ID" value="GAA2678621.1"/>
    <property type="molecule type" value="Genomic_DNA"/>
</dbReference>
<dbReference type="SUPFAM" id="SSF46689">
    <property type="entry name" value="Homeodomain-like"/>
    <property type="match status" value="1"/>
</dbReference>
<evidence type="ECO:0000256" key="2">
    <source>
        <dbReference type="ARBA" id="ARBA00023163"/>
    </source>
</evidence>
<comment type="caution">
    <text evidence="5">The sequence shown here is derived from an EMBL/GenBank/DDBJ whole genome shotgun (WGS) entry which is preliminary data.</text>
</comment>